<evidence type="ECO:0000313" key="2">
    <source>
        <dbReference type="EMBL" id="KIK55443.1"/>
    </source>
</evidence>
<keyword evidence="3" id="KW-1185">Reference proteome</keyword>
<dbReference type="Proteomes" id="UP000053593">
    <property type="component" value="Unassembled WGS sequence"/>
</dbReference>
<feature type="compositionally biased region" description="Low complexity" evidence="1">
    <location>
        <begin position="216"/>
        <end position="225"/>
    </location>
</feature>
<dbReference type="OrthoDB" id="2976199at2759"/>
<dbReference type="HOGENOM" id="CLU_1030790_0_0_1"/>
<protein>
    <submittedName>
        <fullName evidence="2">Uncharacterized protein</fullName>
    </submittedName>
</protein>
<feature type="region of interest" description="Disordered" evidence="1">
    <location>
        <begin position="212"/>
        <end position="241"/>
    </location>
</feature>
<evidence type="ECO:0000256" key="1">
    <source>
        <dbReference type="SAM" id="MobiDB-lite"/>
    </source>
</evidence>
<feature type="compositionally biased region" description="Acidic residues" evidence="1">
    <location>
        <begin position="46"/>
        <end position="58"/>
    </location>
</feature>
<feature type="region of interest" description="Disordered" evidence="1">
    <location>
        <begin position="140"/>
        <end position="185"/>
    </location>
</feature>
<dbReference type="EMBL" id="KN834806">
    <property type="protein sequence ID" value="KIK55443.1"/>
    <property type="molecule type" value="Genomic_DNA"/>
</dbReference>
<accession>A0A0D0CK78</accession>
<feature type="compositionally biased region" description="Basic residues" evidence="1">
    <location>
        <begin position="144"/>
        <end position="153"/>
    </location>
</feature>
<gene>
    <name evidence="2" type="ORF">GYMLUDRAFT_840419</name>
</gene>
<dbReference type="AlphaFoldDB" id="A0A0D0CK78"/>
<evidence type="ECO:0000313" key="3">
    <source>
        <dbReference type="Proteomes" id="UP000053593"/>
    </source>
</evidence>
<sequence length="270" mass="28999">MTEYDYSPAAYQRYMETHDRIARWVDNTEAHHSSFRVPFGPRSDIGEDDLDGMSEADEALPSGASAGGWYESRRRAGGRNTSAPLPPPLLYQPQPYAPSPMYPAALASAPVGYGYPSAAPGVYMSPPVSPPVSPQIIIQSVPKNRSHRHRSSKRSSSSSSKTKTYIIPPPGSVGNPMQIPSSYGYSGAPPPPGTYSYPQSALPYTSGSPYSTHPFSPIGSPSAMGPSPPPPYYAPQPQSGTPGTYVIMPKKGRHLRVTVCDHSPLRTCGY</sequence>
<organism evidence="2 3">
    <name type="scientific">Collybiopsis luxurians FD-317 M1</name>
    <dbReference type="NCBI Taxonomy" id="944289"/>
    <lineage>
        <taxon>Eukaryota</taxon>
        <taxon>Fungi</taxon>
        <taxon>Dikarya</taxon>
        <taxon>Basidiomycota</taxon>
        <taxon>Agaricomycotina</taxon>
        <taxon>Agaricomycetes</taxon>
        <taxon>Agaricomycetidae</taxon>
        <taxon>Agaricales</taxon>
        <taxon>Marasmiineae</taxon>
        <taxon>Omphalotaceae</taxon>
        <taxon>Collybiopsis</taxon>
        <taxon>Collybiopsis luxurians</taxon>
    </lineage>
</organism>
<reference evidence="2 3" key="1">
    <citation type="submission" date="2014-04" db="EMBL/GenBank/DDBJ databases">
        <title>Evolutionary Origins and Diversification of the Mycorrhizal Mutualists.</title>
        <authorList>
            <consortium name="DOE Joint Genome Institute"/>
            <consortium name="Mycorrhizal Genomics Consortium"/>
            <person name="Kohler A."/>
            <person name="Kuo A."/>
            <person name="Nagy L.G."/>
            <person name="Floudas D."/>
            <person name="Copeland A."/>
            <person name="Barry K.W."/>
            <person name="Cichocki N."/>
            <person name="Veneault-Fourrey C."/>
            <person name="LaButti K."/>
            <person name="Lindquist E.A."/>
            <person name="Lipzen A."/>
            <person name="Lundell T."/>
            <person name="Morin E."/>
            <person name="Murat C."/>
            <person name="Riley R."/>
            <person name="Ohm R."/>
            <person name="Sun H."/>
            <person name="Tunlid A."/>
            <person name="Henrissat B."/>
            <person name="Grigoriev I.V."/>
            <person name="Hibbett D.S."/>
            <person name="Martin F."/>
        </authorList>
    </citation>
    <scope>NUCLEOTIDE SEQUENCE [LARGE SCALE GENOMIC DNA]</scope>
    <source>
        <strain evidence="2 3">FD-317 M1</strain>
    </source>
</reference>
<feature type="region of interest" description="Disordered" evidence="1">
    <location>
        <begin position="33"/>
        <end position="89"/>
    </location>
</feature>
<proteinExistence type="predicted"/>
<name>A0A0D0CK78_9AGAR</name>